<dbReference type="Pfam" id="PF20152">
    <property type="entry name" value="DUF6534"/>
    <property type="match status" value="1"/>
</dbReference>
<dbReference type="PANTHER" id="PTHR40465:SF1">
    <property type="entry name" value="DUF6534 DOMAIN-CONTAINING PROTEIN"/>
    <property type="match status" value="1"/>
</dbReference>
<evidence type="ECO:0000256" key="1">
    <source>
        <dbReference type="SAM" id="MobiDB-lite"/>
    </source>
</evidence>
<organism evidence="4 5">
    <name type="scientific">Mycena sanguinolenta</name>
    <dbReference type="NCBI Taxonomy" id="230812"/>
    <lineage>
        <taxon>Eukaryota</taxon>
        <taxon>Fungi</taxon>
        <taxon>Dikarya</taxon>
        <taxon>Basidiomycota</taxon>
        <taxon>Agaricomycotina</taxon>
        <taxon>Agaricomycetes</taxon>
        <taxon>Agaricomycetidae</taxon>
        <taxon>Agaricales</taxon>
        <taxon>Marasmiineae</taxon>
        <taxon>Mycenaceae</taxon>
        <taxon>Mycena</taxon>
    </lineage>
</organism>
<sequence>MTQTWWIPPPREDTNHGEEAENSPHPFTMSAAPAIPPLDSTLGAVEIGGITSTFLFGIETLQAYHYFNKYPGDSLFLKSIVAVVWLLELAHTISTWHVIYAVTVTFYGQLQHLQTPPHSLEMTIFFYGCVLVLVQCFFANRVRVFSGKWLIPVVCWTLTALRVTATFTMMGIEWVHPNVQTIQVKFKWLMTIALSLGMIVDTVITLSMCYCLWQVRHSRFGRTERVINTLLVWTVETGVATCVTTAMFLILFLSRNDFAWLPFFLVQAKLYSNSLLLSLNGRKRLRGSGKILEISAGSTTLGQSVPEANRGLVIEMSKIVETDTSMSKVGLLTWNMDATPT</sequence>
<feature type="transmembrane region" description="Helical" evidence="2">
    <location>
        <begin position="192"/>
        <end position="213"/>
    </location>
</feature>
<dbReference type="InterPro" id="IPR045339">
    <property type="entry name" value="DUF6534"/>
</dbReference>
<feature type="transmembrane region" description="Helical" evidence="2">
    <location>
        <begin position="75"/>
        <end position="99"/>
    </location>
</feature>
<feature type="domain" description="DUF6534" evidence="3">
    <location>
        <begin position="198"/>
        <end position="284"/>
    </location>
</feature>
<evidence type="ECO:0000256" key="2">
    <source>
        <dbReference type="SAM" id="Phobius"/>
    </source>
</evidence>
<evidence type="ECO:0000259" key="3">
    <source>
        <dbReference type="Pfam" id="PF20152"/>
    </source>
</evidence>
<keyword evidence="2" id="KW-0812">Transmembrane</keyword>
<evidence type="ECO:0000313" key="4">
    <source>
        <dbReference type="EMBL" id="KAF7371223.1"/>
    </source>
</evidence>
<feature type="transmembrane region" description="Helical" evidence="2">
    <location>
        <begin position="150"/>
        <end position="172"/>
    </location>
</feature>
<feature type="transmembrane region" description="Helical" evidence="2">
    <location>
        <begin position="119"/>
        <end position="138"/>
    </location>
</feature>
<keyword evidence="2" id="KW-0472">Membrane</keyword>
<keyword evidence="2" id="KW-1133">Transmembrane helix</keyword>
<gene>
    <name evidence="4" type="ORF">MSAN_00758000</name>
</gene>
<dbReference type="PANTHER" id="PTHR40465">
    <property type="entry name" value="CHROMOSOME 1, WHOLE GENOME SHOTGUN SEQUENCE"/>
    <property type="match status" value="1"/>
</dbReference>
<keyword evidence="5" id="KW-1185">Reference proteome</keyword>
<feature type="transmembrane region" description="Helical" evidence="2">
    <location>
        <begin position="225"/>
        <end position="253"/>
    </location>
</feature>
<protein>
    <submittedName>
        <fullName evidence="4">Saposin B-type domain-containing protein</fullName>
    </submittedName>
</protein>
<evidence type="ECO:0000313" key="5">
    <source>
        <dbReference type="Proteomes" id="UP000623467"/>
    </source>
</evidence>
<feature type="region of interest" description="Disordered" evidence="1">
    <location>
        <begin position="1"/>
        <end position="26"/>
    </location>
</feature>
<name>A0A8H6Z240_9AGAR</name>
<dbReference type="OrthoDB" id="2756378at2759"/>
<dbReference type="EMBL" id="JACAZH010000004">
    <property type="protein sequence ID" value="KAF7371223.1"/>
    <property type="molecule type" value="Genomic_DNA"/>
</dbReference>
<dbReference type="AlphaFoldDB" id="A0A8H6Z240"/>
<feature type="compositionally biased region" description="Basic and acidic residues" evidence="1">
    <location>
        <begin position="10"/>
        <end position="19"/>
    </location>
</feature>
<comment type="caution">
    <text evidence="4">The sequence shown here is derived from an EMBL/GenBank/DDBJ whole genome shotgun (WGS) entry which is preliminary data.</text>
</comment>
<proteinExistence type="predicted"/>
<accession>A0A8H6Z240</accession>
<reference evidence="4" key="1">
    <citation type="submission" date="2020-05" db="EMBL/GenBank/DDBJ databases">
        <title>Mycena genomes resolve the evolution of fungal bioluminescence.</title>
        <authorList>
            <person name="Tsai I.J."/>
        </authorList>
    </citation>
    <scope>NUCLEOTIDE SEQUENCE</scope>
    <source>
        <strain evidence="4">160909Yilan</strain>
    </source>
</reference>
<dbReference type="Proteomes" id="UP000623467">
    <property type="component" value="Unassembled WGS sequence"/>
</dbReference>
<feature type="transmembrane region" description="Helical" evidence="2">
    <location>
        <begin position="259"/>
        <end position="279"/>
    </location>
</feature>